<dbReference type="PROSITE" id="PS00433">
    <property type="entry name" value="PHOSPHOFRUCTOKINASE"/>
    <property type="match status" value="1"/>
</dbReference>
<evidence type="ECO:0000259" key="6">
    <source>
        <dbReference type="Pfam" id="PF00365"/>
    </source>
</evidence>
<accession>A0A7C0WSL5</accession>
<dbReference type="InterPro" id="IPR015912">
    <property type="entry name" value="Phosphofructokinase_CS"/>
</dbReference>
<evidence type="ECO:0000256" key="5">
    <source>
        <dbReference type="ARBA" id="ARBA00022842"/>
    </source>
</evidence>
<dbReference type="Proteomes" id="UP000886355">
    <property type="component" value="Unassembled WGS sequence"/>
</dbReference>
<evidence type="ECO:0000313" key="7">
    <source>
        <dbReference type="EMBL" id="HDL90324.1"/>
    </source>
</evidence>
<dbReference type="PANTHER" id="PTHR13697">
    <property type="entry name" value="PHOSPHOFRUCTOKINASE"/>
    <property type="match status" value="1"/>
</dbReference>
<dbReference type="AlphaFoldDB" id="A0A7C0WSL5"/>
<dbReference type="GO" id="GO:0070095">
    <property type="term" value="F:fructose-6-phosphate binding"/>
    <property type="evidence" value="ECO:0007669"/>
    <property type="project" value="TreeGrafter"/>
</dbReference>
<dbReference type="UniPathway" id="UPA00109">
    <property type="reaction ID" value="UER00182"/>
</dbReference>
<dbReference type="GO" id="GO:0016208">
    <property type="term" value="F:AMP binding"/>
    <property type="evidence" value="ECO:0007669"/>
    <property type="project" value="TreeGrafter"/>
</dbReference>
<dbReference type="GO" id="GO:0003872">
    <property type="term" value="F:6-phosphofructokinase activity"/>
    <property type="evidence" value="ECO:0007669"/>
    <property type="project" value="InterPro"/>
</dbReference>
<dbReference type="GO" id="GO:0048029">
    <property type="term" value="F:monosaccharide binding"/>
    <property type="evidence" value="ECO:0007669"/>
    <property type="project" value="TreeGrafter"/>
</dbReference>
<dbReference type="InterPro" id="IPR000023">
    <property type="entry name" value="Phosphofructokinase_dom"/>
</dbReference>
<dbReference type="InterPro" id="IPR035966">
    <property type="entry name" value="PKF_sf"/>
</dbReference>
<dbReference type="SUPFAM" id="SSF53784">
    <property type="entry name" value="Phosphofructokinase"/>
    <property type="match status" value="1"/>
</dbReference>
<keyword evidence="4" id="KW-0418">Kinase</keyword>
<organism evidence="7">
    <name type="scientific">Thermodesulforhabdus norvegica</name>
    <dbReference type="NCBI Taxonomy" id="39841"/>
    <lineage>
        <taxon>Bacteria</taxon>
        <taxon>Pseudomonadati</taxon>
        <taxon>Thermodesulfobacteriota</taxon>
        <taxon>Syntrophobacteria</taxon>
        <taxon>Syntrophobacterales</taxon>
        <taxon>Thermodesulforhabdaceae</taxon>
        <taxon>Thermodesulforhabdus</taxon>
    </lineage>
</organism>
<dbReference type="Gene3D" id="3.40.50.460">
    <property type="entry name" value="Phosphofructokinase domain"/>
    <property type="match status" value="1"/>
</dbReference>
<protein>
    <submittedName>
        <fullName evidence="7">6-phosphofructokinase</fullName>
    </submittedName>
</protein>
<dbReference type="GO" id="GO:0046872">
    <property type="term" value="F:metal ion binding"/>
    <property type="evidence" value="ECO:0007669"/>
    <property type="project" value="UniProtKB-KW"/>
</dbReference>
<dbReference type="GO" id="GO:0005945">
    <property type="term" value="C:6-phosphofructokinase complex"/>
    <property type="evidence" value="ECO:0007669"/>
    <property type="project" value="TreeGrafter"/>
</dbReference>
<evidence type="ECO:0000256" key="3">
    <source>
        <dbReference type="ARBA" id="ARBA00022723"/>
    </source>
</evidence>
<dbReference type="EMBL" id="DQZW01000254">
    <property type="protein sequence ID" value="HDL90324.1"/>
    <property type="molecule type" value="Genomic_DNA"/>
</dbReference>
<keyword evidence="2" id="KW-0808">Transferase</keyword>
<dbReference type="GO" id="GO:0030388">
    <property type="term" value="P:fructose 1,6-bisphosphate metabolic process"/>
    <property type="evidence" value="ECO:0007669"/>
    <property type="project" value="TreeGrafter"/>
</dbReference>
<dbReference type="GO" id="GO:0005524">
    <property type="term" value="F:ATP binding"/>
    <property type="evidence" value="ECO:0007669"/>
    <property type="project" value="TreeGrafter"/>
</dbReference>
<keyword evidence="1" id="KW-0021">Allosteric enzyme</keyword>
<evidence type="ECO:0000256" key="1">
    <source>
        <dbReference type="ARBA" id="ARBA00022533"/>
    </source>
</evidence>
<dbReference type="PANTHER" id="PTHR13697:SF4">
    <property type="entry name" value="ATP-DEPENDENT 6-PHOSPHOFRUCTOKINASE"/>
    <property type="match status" value="1"/>
</dbReference>
<sequence>SRHYTTDFIRRLFEAEGRGTFSVRTAILGHVQRGGAPTAFDRILACRLGAQAAFSIIDFLGRGSDDAIVLGLKGRGVVVNHLDEAMKEMDIDLGRPKNEWFLKLCDIADSLALPFAGCGLPEEQL</sequence>
<evidence type="ECO:0000256" key="2">
    <source>
        <dbReference type="ARBA" id="ARBA00022679"/>
    </source>
</evidence>
<feature type="non-terminal residue" evidence="7">
    <location>
        <position position="1"/>
    </location>
</feature>
<dbReference type="Pfam" id="PF00365">
    <property type="entry name" value="PFK"/>
    <property type="match status" value="1"/>
</dbReference>
<gene>
    <name evidence="7" type="ORF">ENG14_05415</name>
</gene>
<dbReference type="GO" id="GO:0042802">
    <property type="term" value="F:identical protein binding"/>
    <property type="evidence" value="ECO:0007669"/>
    <property type="project" value="TreeGrafter"/>
</dbReference>
<keyword evidence="5" id="KW-0460">Magnesium</keyword>
<keyword evidence="3" id="KW-0479">Metal-binding</keyword>
<name>A0A7C0WSL5_9BACT</name>
<dbReference type="GO" id="GO:0061621">
    <property type="term" value="P:canonical glycolysis"/>
    <property type="evidence" value="ECO:0007669"/>
    <property type="project" value="TreeGrafter"/>
</dbReference>
<comment type="caution">
    <text evidence="7">The sequence shown here is derived from an EMBL/GenBank/DDBJ whole genome shotgun (WGS) entry which is preliminary data.</text>
</comment>
<proteinExistence type="predicted"/>
<dbReference type="GO" id="GO:0006002">
    <property type="term" value="P:fructose 6-phosphate metabolic process"/>
    <property type="evidence" value="ECO:0007669"/>
    <property type="project" value="TreeGrafter"/>
</dbReference>
<feature type="domain" description="Phosphofructokinase" evidence="6">
    <location>
        <begin position="5"/>
        <end position="53"/>
    </location>
</feature>
<evidence type="ECO:0000256" key="4">
    <source>
        <dbReference type="ARBA" id="ARBA00022777"/>
    </source>
</evidence>
<reference evidence="7" key="1">
    <citation type="journal article" date="2020" name="mSystems">
        <title>Genome- and Community-Level Interaction Insights into Carbon Utilization and Element Cycling Functions of Hydrothermarchaeota in Hydrothermal Sediment.</title>
        <authorList>
            <person name="Zhou Z."/>
            <person name="Liu Y."/>
            <person name="Xu W."/>
            <person name="Pan J."/>
            <person name="Luo Z.H."/>
            <person name="Li M."/>
        </authorList>
    </citation>
    <scope>NUCLEOTIDE SEQUENCE [LARGE SCALE GENOMIC DNA]</scope>
    <source>
        <strain evidence="7">HyVt-19</strain>
    </source>
</reference>